<protein>
    <submittedName>
        <fullName evidence="6">Translocation and assembly module TamB</fullName>
    </submittedName>
</protein>
<evidence type="ECO:0000256" key="1">
    <source>
        <dbReference type="ARBA" id="ARBA00004167"/>
    </source>
</evidence>
<evidence type="ECO:0000256" key="2">
    <source>
        <dbReference type="ARBA" id="ARBA00022692"/>
    </source>
</evidence>
<keyword evidence="3" id="KW-1133">Transmembrane helix</keyword>
<evidence type="ECO:0000259" key="5">
    <source>
        <dbReference type="Pfam" id="PF04357"/>
    </source>
</evidence>
<sequence>MLRRTIRFVLLSFALLLFTPAHSEMSFSASSSLDSFNYDLDNIHLKLEKLNARWQLSPSGDGKLQIAQLKAKRLTVTIRDDASKSKDSPLPNRINLPFSIIIQQADIAEVVIITTDKRQTLNNVKFSFEGNAKTLHLKLTYADTPWGNATAALNLSTAQPFPLTGEVALKQLVGNTPYDVKALLSGDLKTLHFESTAWLAQQNGKLAILQDRNIANQTAAHIVADGQLSLANDYPININARLTELQPERLGNYPPALLNFDLNLQGTLQPTPTSKLEIIARNSQWQGQPLSASANLLLAGTKIQHLDFEANIATSHIQANGSLGNPDSHMTWEANLPDLTVFGKEYAGQAHTEGTLDGTFDNPALHFNLAAQKLKLANDLTIEKLEGQATLTAGENGKADGDFTASALTYGQHAPINAHATLQGTRTSHQMVVSTQGQDLQFDSILKGGLTTDKVSAKTYWQGALQQLAITGQTNLKLSAPVPLRIDSDSVTLEQATLQMNQGRVYINSLQVTNNKLISQGHLEQLSLKDLPADLLHLPSTLQGNPVFSGKWDINANETLNGKLSLWREAGDFTFRTANSTSDPLGLKEAKLDIAITNNQVMLTTKVEGDQLGKLNVQLGTTLTKADAGFALLASAPLALNATAQLQTLAWLPLPTSLMDADIDGQLTLTVAGDGTLDKPNLSGNVTGTNLHLAIPSEGVSLSNGSLQAAFQNDQLLIKQASWQGGTGSLSVSGLMLLDNGKPKINLDWTANKFTILSRTDRLLILSGSGQTLLADGVLSIQGKFTVDKGLIELANEDAPVLGDDVVILGQSTATKEQTLLILLNGLHIDLGNDFTLRGRGLDAELIGGLTMTGLTQYHPHTEGSIQVKKGTYMAYGQVLNIERGILNFSGPMDNPGLNIRAMRNSKPINAGVEITGSAFIPVTQLVSDPNVPESEKLSWLVLGHGMDQAGKNDYGMLSLAAGVLLSQGQSVPLQTQLARAAGLDEFSFAGGDAESASLVFGKRLTSKLYLSYVKSIAGLLDVARLTFTISPRWSLRAEAGTESAVDVLYTFSFK</sequence>
<proteinExistence type="predicted"/>
<gene>
    <name evidence="6" type="primary">tamB_1</name>
    <name evidence="6" type="ORF">GALL_178740</name>
</gene>
<comment type="subcellular location">
    <subcellularLocation>
        <location evidence="1">Membrane</location>
        <topology evidence="1">Single-pass membrane protein</topology>
    </subcellularLocation>
</comment>
<keyword evidence="2" id="KW-0812">Transmembrane</keyword>
<dbReference type="GO" id="GO:0009306">
    <property type="term" value="P:protein secretion"/>
    <property type="evidence" value="ECO:0007669"/>
    <property type="project" value="InterPro"/>
</dbReference>
<dbReference type="GO" id="GO:0005886">
    <property type="term" value="C:plasma membrane"/>
    <property type="evidence" value="ECO:0007669"/>
    <property type="project" value="InterPro"/>
</dbReference>
<dbReference type="AlphaFoldDB" id="A0A1J5S745"/>
<dbReference type="Pfam" id="PF04357">
    <property type="entry name" value="TamB"/>
    <property type="match status" value="1"/>
</dbReference>
<dbReference type="EMBL" id="MLJW01000099">
    <property type="protein sequence ID" value="OIR00053.1"/>
    <property type="molecule type" value="Genomic_DNA"/>
</dbReference>
<dbReference type="InterPro" id="IPR007452">
    <property type="entry name" value="TamB_C"/>
</dbReference>
<reference evidence="6" key="1">
    <citation type="submission" date="2016-10" db="EMBL/GenBank/DDBJ databases">
        <title>Sequence of Gallionella enrichment culture.</title>
        <authorList>
            <person name="Poehlein A."/>
            <person name="Muehling M."/>
            <person name="Daniel R."/>
        </authorList>
    </citation>
    <scope>NUCLEOTIDE SEQUENCE</scope>
</reference>
<dbReference type="PANTHER" id="PTHR36985:SF1">
    <property type="entry name" value="TRANSLOCATION AND ASSEMBLY MODULE SUBUNIT TAMB"/>
    <property type="match status" value="1"/>
</dbReference>
<comment type="caution">
    <text evidence="6">The sequence shown here is derived from an EMBL/GenBank/DDBJ whole genome shotgun (WGS) entry which is preliminary data.</text>
</comment>
<evidence type="ECO:0000313" key="6">
    <source>
        <dbReference type="EMBL" id="OIR00053.1"/>
    </source>
</evidence>
<name>A0A1J5S745_9ZZZZ</name>
<dbReference type="GO" id="GO:0097347">
    <property type="term" value="C:TAM protein secretion complex"/>
    <property type="evidence" value="ECO:0007669"/>
    <property type="project" value="TreeGrafter"/>
</dbReference>
<accession>A0A1J5S745</accession>
<evidence type="ECO:0000256" key="3">
    <source>
        <dbReference type="ARBA" id="ARBA00022989"/>
    </source>
</evidence>
<evidence type="ECO:0000256" key="4">
    <source>
        <dbReference type="ARBA" id="ARBA00023136"/>
    </source>
</evidence>
<dbReference type="PANTHER" id="PTHR36985">
    <property type="entry name" value="TRANSLOCATION AND ASSEMBLY MODULE SUBUNIT TAMB"/>
    <property type="match status" value="1"/>
</dbReference>
<keyword evidence="4" id="KW-0472">Membrane</keyword>
<feature type="domain" description="Translocation and assembly module TamB C-terminal" evidence="5">
    <location>
        <begin position="725"/>
        <end position="1054"/>
    </location>
</feature>
<organism evidence="6">
    <name type="scientific">mine drainage metagenome</name>
    <dbReference type="NCBI Taxonomy" id="410659"/>
    <lineage>
        <taxon>unclassified sequences</taxon>
        <taxon>metagenomes</taxon>
        <taxon>ecological metagenomes</taxon>
    </lineage>
</organism>